<feature type="compositionally biased region" description="Basic and acidic residues" evidence="2">
    <location>
        <begin position="126"/>
        <end position="151"/>
    </location>
</feature>
<feature type="compositionally biased region" description="Polar residues" evidence="2">
    <location>
        <begin position="310"/>
        <end position="319"/>
    </location>
</feature>
<dbReference type="InterPro" id="IPR009057">
    <property type="entry name" value="Homeodomain-like_sf"/>
</dbReference>
<accession>A0A9Q1AT22</accession>
<organism evidence="5 6">
    <name type="scientific">Phrynocephalus forsythii</name>
    <dbReference type="NCBI Taxonomy" id="171643"/>
    <lineage>
        <taxon>Eukaryota</taxon>
        <taxon>Metazoa</taxon>
        <taxon>Chordata</taxon>
        <taxon>Craniata</taxon>
        <taxon>Vertebrata</taxon>
        <taxon>Euteleostomi</taxon>
        <taxon>Lepidosauria</taxon>
        <taxon>Squamata</taxon>
        <taxon>Bifurcata</taxon>
        <taxon>Unidentata</taxon>
        <taxon>Episquamata</taxon>
        <taxon>Toxicofera</taxon>
        <taxon>Iguania</taxon>
        <taxon>Acrodonta</taxon>
        <taxon>Agamidae</taxon>
        <taxon>Agaminae</taxon>
        <taxon>Phrynocephalus</taxon>
    </lineage>
</organism>
<dbReference type="PROSITE" id="PS51294">
    <property type="entry name" value="HTH_MYB"/>
    <property type="match status" value="1"/>
</dbReference>
<comment type="similarity">
    <text evidence="1">Belongs to the N-CoR nuclear receptor corepressors family.</text>
</comment>
<feature type="compositionally biased region" description="Basic and acidic residues" evidence="2">
    <location>
        <begin position="198"/>
        <end position="217"/>
    </location>
</feature>
<gene>
    <name evidence="5" type="ORF">JRQ81_007807</name>
</gene>
<feature type="domain" description="SANT" evidence="3">
    <location>
        <begin position="14"/>
        <end position="50"/>
    </location>
</feature>
<name>A0A9Q1AT22_9SAUR</name>
<dbReference type="PANTHER" id="PTHR13992">
    <property type="entry name" value="NUCLEAR RECEPTOR CO-REPRESSOR RELATED NCOR"/>
    <property type="match status" value="1"/>
</dbReference>
<sequence length="319" mass="34239">MLAVDLPAGPVKPECLLEHGRNWSAIARMVGSKSVSQCKNFYFNYKKRQNLDEILQQHKLKMEKERNARRKKKKAPAVQNEEASFPPAAEDEEMGQDGSGTSGNEEEMAEEAEGKGLSAVGWNPKKTRETDPRGPEARTEAGEEPVVKMEEGPSSPGADPSAPAPQPPAEEDEEEGEAASEATGSEEKPPEEPMVDVVKTEEVEEKPKSPEAAREEANMEGVEDYAEKDKAAETNAKSSAGGSLTPGAEAAPKAEKKEHHKAGKSGGSHPDSDSSATCSADEMDEPEAGDKNKVLSPRPSLLNAAGDPRLSSSPRNRWT</sequence>
<comment type="caution">
    <text evidence="5">The sequence shown here is derived from an EMBL/GenBank/DDBJ whole genome shotgun (WGS) entry which is preliminary data.</text>
</comment>
<dbReference type="GO" id="GO:0032991">
    <property type="term" value="C:protein-containing complex"/>
    <property type="evidence" value="ECO:0007669"/>
    <property type="project" value="UniProtKB-ARBA"/>
</dbReference>
<feature type="domain" description="HTH myb-type" evidence="4">
    <location>
        <begin position="18"/>
        <end position="50"/>
    </location>
</feature>
<feature type="compositionally biased region" description="Acidic residues" evidence="2">
    <location>
        <begin position="169"/>
        <end position="178"/>
    </location>
</feature>
<dbReference type="PANTHER" id="PTHR13992:SF21">
    <property type="entry name" value="NUCLEAR RECEPTOR COREPRESSOR 2"/>
    <property type="match status" value="1"/>
</dbReference>
<dbReference type="EMBL" id="JAPFRF010000016">
    <property type="protein sequence ID" value="KAJ7309743.1"/>
    <property type="molecule type" value="Genomic_DNA"/>
</dbReference>
<reference evidence="5" key="1">
    <citation type="journal article" date="2023" name="DNA Res.">
        <title>Chromosome-level genome assembly of Phrynocephalus forsythii using third-generation DNA sequencing and Hi-C analysis.</title>
        <authorList>
            <person name="Qi Y."/>
            <person name="Zhao W."/>
            <person name="Zhao Y."/>
            <person name="Niu C."/>
            <person name="Cao S."/>
            <person name="Zhang Y."/>
        </authorList>
    </citation>
    <scope>NUCLEOTIDE SEQUENCE</scope>
    <source>
        <tissue evidence="5">Muscle</tissue>
    </source>
</reference>
<dbReference type="Proteomes" id="UP001142489">
    <property type="component" value="Unassembled WGS sequence"/>
</dbReference>
<evidence type="ECO:0008006" key="7">
    <source>
        <dbReference type="Google" id="ProtNLM"/>
    </source>
</evidence>
<protein>
    <recommendedName>
        <fullName evidence="7">Nuclear receptor corepressor 2</fullName>
    </recommendedName>
</protein>
<dbReference type="CDD" id="cd00167">
    <property type="entry name" value="SANT"/>
    <property type="match status" value="1"/>
</dbReference>
<dbReference type="GO" id="GO:0000122">
    <property type="term" value="P:negative regulation of transcription by RNA polymerase II"/>
    <property type="evidence" value="ECO:0007669"/>
    <property type="project" value="TreeGrafter"/>
</dbReference>
<dbReference type="Gene3D" id="1.10.10.60">
    <property type="entry name" value="Homeodomain-like"/>
    <property type="match status" value="1"/>
</dbReference>
<proteinExistence type="inferred from homology"/>
<dbReference type="OrthoDB" id="10258692at2759"/>
<dbReference type="GO" id="GO:0005654">
    <property type="term" value="C:nucleoplasm"/>
    <property type="evidence" value="ECO:0007669"/>
    <property type="project" value="UniProtKB-ARBA"/>
</dbReference>
<keyword evidence="6" id="KW-1185">Reference proteome</keyword>
<feature type="region of interest" description="Disordered" evidence="2">
    <location>
        <begin position="62"/>
        <end position="319"/>
    </location>
</feature>
<evidence type="ECO:0000259" key="3">
    <source>
        <dbReference type="PROSITE" id="PS51293"/>
    </source>
</evidence>
<dbReference type="InterPro" id="IPR001005">
    <property type="entry name" value="SANT/Myb"/>
</dbReference>
<dbReference type="Pfam" id="PF00249">
    <property type="entry name" value="Myb_DNA-binding"/>
    <property type="match status" value="1"/>
</dbReference>
<evidence type="ECO:0000259" key="4">
    <source>
        <dbReference type="PROSITE" id="PS51294"/>
    </source>
</evidence>
<dbReference type="InterPro" id="IPR017884">
    <property type="entry name" value="SANT_dom"/>
</dbReference>
<dbReference type="GO" id="GO:0000785">
    <property type="term" value="C:chromatin"/>
    <property type="evidence" value="ECO:0007669"/>
    <property type="project" value="TreeGrafter"/>
</dbReference>
<dbReference type="InterPro" id="IPR017930">
    <property type="entry name" value="Myb_dom"/>
</dbReference>
<evidence type="ECO:0000256" key="2">
    <source>
        <dbReference type="SAM" id="MobiDB-lite"/>
    </source>
</evidence>
<dbReference type="AlphaFoldDB" id="A0A9Q1AT22"/>
<feature type="compositionally biased region" description="Low complexity" evidence="2">
    <location>
        <begin position="152"/>
        <end position="161"/>
    </location>
</feature>
<evidence type="ECO:0000313" key="5">
    <source>
        <dbReference type="EMBL" id="KAJ7309743.1"/>
    </source>
</evidence>
<dbReference type="GO" id="GO:0003714">
    <property type="term" value="F:transcription corepressor activity"/>
    <property type="evidence" value="ECO:0007669"/>
    <property type="project" value="TreeGrafter"/>
</dbReference>
<dbReference type="InterPro" id="IPR051571">
    <property type="entry name" value="N-CoR_corepressor"/>
</dbReference>
<evidence type="ECO:0000313" key="6">
    <source>
        <dbReference type="Proteomes" id="UP001142489"/>
    </source>
</evidence>
<evidence type="ECO:0000256" key="1">
    <source>
        <dbReference type="ARBA" id="ARBA00010097"/>
    </source>
</evidence>
<dbReference type="SUPFAM" id="SSF46689">
    <property type="entry name" value="Homeodomain-like"/>
    <property type="match status" value="1"/>
</dbReference>
<dbReference type="PROSITE" id="PS51293">
    <property type="entry name" value="SANT"/>
    <property type="match status" value="1"/>
</dbReference>